<dbReference type="RefSeq" id="WP_035621578.1">
    <property type="nucleotide sequence ID" value="NZ_JBEWQG010000024.1"/>
</dbReference>
<dbReference type="Pfam" id="PF19994">
    <property type="entry name" value="GASH"/>
    <property type="match status" value="1"/>
</dbReference>
<reference evidence="2 4" key="1">
    <citation type="submission" date="2014-07" db="EMBL/GenBank/DDBJ databases">
        <title>Genome of Flavobacterium hydatis DSM 2063.</title>
        <authorList>
            <person name="Pipes S.E."/>
            <person name="Stropko S.J."/>
            <person name="Newman J.D."/>
        </authorList>
    </citation>
    <scope>NUCLEOTIDE SEQUENCE [LARGE SCALE GENOMIC DNA]</scope>
    <source>
        <strain evidence="2 4">DSM 2063</strain>
    </source>
</reference>
<dbReference type="OrthoDB" id="958025at2"/>
<evidence type="ECO:0000313" key="5">
    <source>
        <dbReference type="Proteomes" id="UP000198424"/>
    </source>
</evidence>
<reference evidence="3 5" key="2">
    <citation type="submission" date="2016-11" db="EMBL/GenBank/DDBJ databases">
        <title>Whole genomes of Flavobacteriaceae.</title>
        <authorList>
            <person name="Stine C."/>
            <person name="Li C."/>
            <person name="Tadesse D."/>
        </authorList>
    </citation>
    <scope>NUCLEOTIDE SEQUENCE [LARGE SCALE GENOMIC DNA]</scope>
    <source>
        <strain evidence="3 5">ATCC 29551</strain>
    </source>
</reference>
<accession>A0A086AIT0</accession>
<evidence type="ECO:0000313" key="4">
    <source>
        <dbReference type="Proteomes" id="UP000028712"/>
    </source>
</evidence>
<feature type="domain" description="GTPase-associated system helical" evidence="1">
    <location>
        <begin position="3"/>
        <end position="410"/>
    </location>
</feature>
<keyword evidence="5" id="KW-1185">Reference proteome</keyword>
<proteinExistence type="predicted"/>
<dbReference type="Proteomes" id="UP000028712">
    <property type="component" value="Unassembled WGS sequence"/>
</dbReference>
<evidence type="ECO:0000259" key="1">
    <source>
        <dbReference type="Pfam" id="PF19994"/>
    </source>
</evidence>
<evidence type="ECO:0000313" key="3">
    <source>
        <dbReference type="EMBL" id="OXA90252.1"/>
    </source>
</evidence>
<dbReference type="InterPro" id="IPR045523">
    <property type="entry name" value="GASH"/>
</dbReference>
<comment type="caution">
    <text evidence="2">The sequence shown here is derived from an EMBL/GenBank/DDBJ whole genome shotgun (WGS) entry which is preliminary data.</text>
</comment>
<protein>
    <recommendedName>
        <fullName evidence="1">GTPase-associated system helical domain-containing protein</fullName>
    </recommendedName>
</protein>
<dbReference type="STRING" id="991.IW20_10530"/>
<sequence length="415" mass="47682">MIQEYLNSNLLSVINDEDFKKLKKAADEIAKKLVKSKIKIVSYTLIAINPDISADDVNIIEVKEIIIKNWSTFLSNTKDTPLTYIKAVMLEALNITSEDLNNSLLIWFASRNIIKYFKLLGEEKRIILDFISKLGNNINQTANKEWALSDGNELVKKTIDLKDITKYLPNEESLTKYLEDAVGPTNKAGKANFDSPNPYLPDEAAEWTYEFPSRTAKGIKIIMDGCLRAIVTIANENKNIIQSVLNEELEVIKKEIYDKNKSSEIRSELLWWKEAGYSTSADTSYRELDQSVLEILLAKDYSYFIPVVYPKAVDYFLKGTYKELKVITEQEMTIEDFLTAIQKHSETLKTILPEQELLTGKTNLLYFINGLLWNKLQLTQFEKLVGIELSTKLFPTELVNWLFHDFQLIKITNTK</sequence>
<gene>
    <name evidence="3" type="ORF">B0A62_19460</name>
    <name evidence="2" type="ORF">IW20_10530</name>
</gene>
<name>A0A086AIT0_FLAHY</name>
<dbReference type="AlphaFoldDB" id="A0A086AIT0"/>
<dbReference type="EMBL" id="MUGY01000028">
    <property type="protein sequence ID" value="OXA90252.1"/>
    <property type="molecule type" value="Genomic_DNA"/>
</dbReference>
<dbReference type="Proteomes" id="UP000198424">
    <property type="component" value="Unassembled WGS sequence"/>
</dbReference>
<evidence type="ECO:0000313" key="2">
    <source>
        <dbReference type="EMBL" id="KFF16594.1"/>
    </source>
</evidence>
<dbReference type="EMBL" id="JPRM01000014">
    <property type="protein sequence ID" value="KFF16594.1"/>
    <property type="molecule type" value="Genomic_DNA"/>
</dbReference>
<dbReference type="eggNOG" id="ENOG5032SI5">
    <property type="taxonomic scope" value="Bacteria"/>
</dbReference>
<organism evidence="2 4">
    <name type="scientific">Flavobacterium hydatis</name>
    <name type="common">Cytophaga aquatilis</name>
    <dbReference type="NCBI Taxonomy" id="991"/>
    <lineage>
        <taxon>Bacteria</taxon>
        <taxon>Pseudomonadati</taxon>
        <taxon>Bacteroidota</taxon>
        <taxon>Flavobacteriia</taxon>
        <taxon>Flavobacteriales</taxon>
        <taxon>Flavobacteriaceae</taxon>
        <taxon>Flavobacterium</taxon>
    </lineage>
</organism>